<dbReference type="PANTHER" id="PTHR37302">
    <property type="entry name" value="SLR1116 PROTEIN"/>
    <property type="match status" value="1"/>
</dbReference>
<organism evidence="4">
    <name type="scientific">Oscillatoriales cyanobacterium SpSt-418</name>
    <dbReference type="NCBI Taxonomy" id="2282169"/>
    <lineage>
        <taxon>Bacteria</taxon>
        <taxon>Bacillati</taxon>
        <taxon>Cyanobacteriota</taxon>
        <taxon>Cyanophyceae</taxon>
        <taxon>Oscillatoriophycideae</taxon>
        <taxon>Oscillatoriales</taxon>
    </lineage>
</organism>
<comment type="similarity">
    <text evidence="1">Belongs to the DinB family.</text>
</comment>
<gene>
    <name evidence="4" type="ORF">ENR64_01165</name>
</gene>
<dbReference type="InterPro" id="IPR034660">
    <property type="entry name" value="DinB/YfiT-like"/>
</dbReference>
<evidence type="ECO:0000256" key="3">
    <source>
        <dbReference type="PIRSR" id="PIRSR607837-1"/>
    </source>
</evidence>
<feature type="binding site" evidence="3">
    <location>
        <position position="126"/>
    </location>
    <ligand>
        <name>a divalent metal cation</name>
        <dbReference type="ChEBI" id="CHEBI:60240"/>
    </ligand>
</feature>
<comment type="caution">
    <text evidence="4">The sequence shown here is derived from an EMBL/GenBank/DDBJ whole genome shotgun (WGS) entry which is preliminary data.</text>
</comment>
<protein>
    <submittedName>
        <fullName evidence="4">Damage-inducible protein DinB</fullName>
    </submittedName>
</protein>
<dbReference type="PANTHER" id="PTHR37302:SF1">
    <property type="entry name" value="PROTEIN DINB"/>
    <property type="match status" value="1"/>
</dbReference>
<feature type="binding site" evidence="3">
    <location>
        <position position="41"/>
    </location>
    <ligand>
        <name>a divalent metal cation</name>
        <dbReference type="ChEBI" id="CHEBI:60240"/>
    </ligand>
</feature>
<sequence>MSFYNKWQNESIFGICDELTSEERTCNKGIFFDSIFKTLNHIILVHQIIHHFIQIKVLPDVDFKTIPYSSYEELKLARFTFDEKLVQASQLAAQAWLDEMFEFWSKRLKKHRRVPRGFYYIQMFNHQTHYRSQITSEFHKMGINYGSTGLPYNPYYDF</sequence>
<accession>A0A7C3PKM7</accession>
<dbReference type="Pfam" id="PF05163">
    <property type="entry name" value="DinB"/>
    <property type="match status" value="1"/>
</dbReference>
<dbReference type="EMBL" id="DSRU01000019">
    <property type="protein sequence ID" value="HFM96377.1"/>
    <property type="molecule type" value="Genomic_DNA"/>
</dbReference>
<dbReference type="AlphaFoldDB" id="A0A7C3PKM7"/>
<dbReference type="Gene3D" id="1.20.120.450">
    <property type="entry name" value="dinb family like domain"/>
    <property type="match status" value="1"/>
</dbReference>
<evidence type="ECO:0000256" key="1">
    <source>
        <dbReference type="ARBA" id="ARBA00008635"/>
    </source>
</evidence>
<evidence type="ECO:0000313" key="4">
    <source>
        <dbReference type="EMBL" id="HFM96377.1"/>
    </source>
</evidence>
<dbReference type="InterPro" id="IPR007837">
    <property type="entry name" value="DinB"/>
</dbReference>
<reference evidence="4" key="1">
    <citation type="journal article" date="2020" name="mSystems">
        <title>Genome- and Community-Level Interaction Insights into Carbon Utilization and Element Cycling Functions of Hydrothermarchaeota in Hydrothermal Sediment.</title>
        <authorList>
            <person name="Zhou Z."/>
            <person name="Liu Y."/>
            <person name="Xu W."/>
            <person name="Pan J."/>
            <person name="Luo Z.H."/>
            <person name="Li M."/>
        </authorList>
    </citation>
    <scope>NUCLEOTIDE SEQUENCE [LARGE SCALE GENOMIC DNA]</scope>
    <source>
        <strain evidence="4">SpSt-418</strain>
    </source>
</reference>
<keyword evidence="2 3" id="KW-0479">Metal-binding</keyword>
<dbReference type="GO" id="GO:0046872">
    <property type="term" value="F:metal ion binding"/>
    <property type="evidence" value="ECO:0007669"/>
    <property type="project" value="UniProtKB-KW"/>
</dbReference>
<dbReference type="SUPFAM" id="SSF109854">
    <property type="entry name" value="DinB/YfiT-like putative metalloenzymes"/>
    <property type="match status" value="1"/>
</dbReference>
<proteinExistence type="inferred from homology"/>
<name>A0A7C3PKM7_9CYAN</name>
<evidence type="ECO:0000256" key="2">
    <source>
        <dbReference type="ARBA" id="ARBA00022723"/>
    </source>
</evidence>